<sequence length="54" mass="5898">MDRESYEMLEDADREAAIGSTSPEGVRQYVDLIGDEDLEPDAPFAALDGDVPLL</sequence>
<protein>
    <submittedName>
        <fullName evidence="2">Uncharacterized protein</fullName>
    </submittedName>
</protein>
<organism evidence="2 3">
    <name type="scientific">Paenibacillus chartarius</name>
    <dbReference type="NCBI Taxonomy" id="747481"/>
    <lineage>
        <taxon>Bacteria</taxon>
        <taxon>Bacillati</taxon>
        <taxon>Bacillota</taxon>
        <taxon>Bacilli</taxon>
        <taxon>Bacillales</taxon>
        <taxon>Paenibacillaceae</taxon>
        <taxon>Paenibacillus</taxon>
    </lineage>
</organism>
<gene>
    <name evidence="2" type="ORF">ACFFK0_23280</name>
</gene>
<feature type="region of interest" description="Disordered" evidence="1">
    <location>
        <begin position="1"/>
        <end position="23"/>
    </location>
</feature>
<proteinExistence type="predicted"/>
<name>A0ABV6DRN6_9BACL</name>
<keyword evidence="3" id="KW-1185">Reference proteome</keyword>
<dbReference type="EMBL" id="JBHLWN010000090">
    <property type="protein sequence ID" value="MFC0215321.1"/>
    <property type="molecule type" value="Genomic_DNA"/>
</dbReference>
<dbReference type="Proteomes" id="UP001589776">
    <property type="component" value="Unassembled WGS sequence"/>
</dbReference>
<evidence type="ECO:0000256" key="1">
    <source>
        <dbReference type="SAM" id="MobiDB-lite"/>
    </source>
</evidence>
<accession>A0ABV6DRN6</accession>
<comment type="caution">
    <text evidence="2">The sequence shown here is derived from an EMBL/GenBank/DDBJ whole genome shotgun (WGS) entry which is preliminary data.</text>
</comment>
<dbReference type="RefSeq" id="WP_377472765.1">
    <property type="nucleotide sequence ID" value="NZ_JBHLWN010000090.1"/>
</dbReference>
<reference evidence="2 3" key="1">
    <citation type="submission" date="2024-09" db="EMBL/GenBank/DDBJ databases">
        <authorList>
            <person name="Sun Q."/>
            <person name="Mori K."/>
        </authorList>
    </citation>
    <scope>NUCLEOTIDE SEQUENCE [LARGE SCALE GENOMIC DNA]</scope>
    <source>
        <strain evidence="2 3">CCM 7759</strain>
    </source>
</reference>
<evidence type="ECO:0000313" key="2">
    <source>
        <dbReference type="EMBL" id="MFC0215321.1"/>
    </source>
</evidence>
<evidence type="ECO:0000313" key="3">
    <source>
        <dbReference type="Proteomes" id="UP001589776"/>
    </source>
</evidence>